<gene>
    <name evidence="1" type="ORF">HHL27_15835</name>
</gene>
<protein>
    <submittedName>
        <fullName evidence="1">Uncharacterized protein</fullName>
    </submittedName>
</protein>
<dbReference type="Proteomes" id="UP000583556">
    <property type="component" value="Unassembled WGS sequence"/>
</dbReference>
<name>A0A7Y0BRE5_9SPHN</name>
<evidence type="ECO:0000313" key="2">
    <source>
        <dbReference type="Proteomes" id="UP000583556"/>
    </source>
</evidence>
<accession>A0A7Y0BRE5</accession>
<dbReference type="EMBL" id="JABBGM010000008">
    <property type="protein sequence ID" value="NML95144.1"/>
    <property type="molecule type" value="Genomic_DNA"/>
</dbReference>
<organism evidence="1 2">
    <name type="scientific">Novosphingobium olei</name>
    <dbReference type="NCBI Taxonomy" id="2728851"/>
    <lineage>
        <taxon>Bacteria</taxon>
        <taxon>Pseudomonadati</taxon>
        <taxon>Pseudomonadota</taxon>
        <taxon>Alphaproteobacteria</taxon>
        <taxon>Sphingomonadales</taxon>
        <taxon>Sphingomonadaceae</taxon>
        <taxon>Novosphingobium</taxon>
    </lineage>
</organism>
<keyword evidence="2" id="KW-1185">Reference proteome</keyword>
<dbReference type="AlphaFoldDB" id="A0A7Y0BRE5"/>
<comment type="caution">
    <text evidence="1">The sequence shown here is derived from an EMBL/GenBank/DDBJ whole genome shotgun (WGS) entry which is preliminary data.</text>
</comment>
<proteinExistence type="predicted"/>
<reference evidence="1 2" key="1">
    <citation type="submission" date="2020-04" db="EMBL/GenBank/DDBJ databases">
        <title>Novosphingobium sp. TW-4 isolated from soil.</title>
        <authorList>
            <person name="Dahal R.H."/>
            <person name="Chaudhary D.K."/>
        </authorList>
    </citation>
    <scope>NUCLEOTIDE SEQUENCE [LARGE SCALE GENOMIC DNA]</scope>
    <source>
        <strain evidence="1 2">TW-4</strain>
    </source>
</reference>
<evidence type="ECO:0000313" key="1">
    <source>
        <dbReference type="EMBL" id="NML95144.1"/>
    </source>
</evidence>
<sequence length="135" mass="14912">MSLHDRAKAHYDRFANFPEAWRCEHGTDMKQDAFVAFLDFRKLFETEILGALYQLEQMGKSQSVKAQCPLMPQAEIALGPCRRCGGEPLPGFYEGLIKSGFVVECATDRASGDGSHATVVHSTVSDASREWNGLA</sequence>